<dbReference type="EMBL" id="GIKN01005526">
    <property type="protein sequence ID" value="NIE47799.1"/>
    <property type="molecule type" value="Transcribed_RNA"/>
</dbReference>
<proteinExistence type="predicted"/>
<protein>
    <submittedName>
        <fullName evidence="1">Putative tick transposon</fullName>
    </submittedName>
</protein>
<organism evidence="1">
    <name type="scientific">Rhipicephalus microplus</name>
    <name type="common">Cattle tick</name>
    <name type="synonym">Boophilus microplus</name>
    <dbReference type="NCBI Taxonomy" id="6941"/>
    <lineage>
        <taxon>Eukaryota</taxon>
        <taxon>Metazoa</taxon>
        <taxon>Ecdysozoa</taxon>
        <taxon>Arthropoda</taxon>
        <taxon>Chelicerata</taxon>
        <taxon>Arachnida</taxon>
        <taxon>Acari</taxon>
        <taxon>Parasitiformes</taxon>
        <taxon>Ixodida</taxon>
        <taxon>Ixodoidea</taxon>
        <taxon>Ixodidae</taxon>
        <taxon>Rhipicephalinae</taxon>
        <taxon>Rhipicephalus</taxon>
        <taxon>Boophilus</taxon>
    </lineage>
</organism>
<accession>A0A6G5AAG8</accession>
<reference evidence="1" key="1">
    <citation type="submission" date="2020-03" db="EMBL/GenBank/DDBJ databases">
        <title>A transcriptome and proteome of the tick Rhipicephalus microplus shaped by the genetic composition of its hosts and developmental stage.</title>
        <authorList>
            <person name="Garcia G.R."/>
            <person name="Ribeiro J.M.C."/>
            <person name="Maruyama S.R."/>
            <person name="Gardinasse L.G."/>
            <person name="Nelson K."/>
            <person name="Ferreira B.R."/>
            <person name="Andrade T.G."/>
            <person name="Santos I.K.F.M."/>
        </authorList>
    </citation>
    <scope>NUCLEOTIDE SEQUENCE</scope>
    <source>
        <strain evidence="1">NSGR</strain>
        <tissue evidence="1">Salivary glands</tissue>
    </source>
</reference>
<sequence>MNNCQLEHVKEFKYLGVVFDSQLHWKKQINSVCTKLASGCSMLLAARNYFSRNILRVLYFSFVHSHLSYCLDSWGWTFKTYLDPIRILQKRALRIIDYAAYNEPSESLFHKLDILPFDYIRPHKTAVTINNVIAHSVPFDVSIFSSSPRVTRCMTLR</sequence>
<evidence type="ECO:0000313" key="1">
    <source>
        <dbReference type="EMBL" id="NIE47799.1"/>
    </source>
</evidence>
<name>A0A6G5AAG8_RHIMP</name>
<dbReference type="AlphaFoldDB" id="A0A6G5AAG8"/>